<comment type="caution">
    <text evidence="2">The sequence shown here is derived from an EMBL/GenBank/DDBJ whole genome shotgun (WGS) entry which is preliminary data.</text>
</comment>
<accession>A0A3M8F8G2</accession>
<dbReference type="AlphaFoldDB" id="A0A3M8F8G2"/>
<keyword evidence="3" id="KW-1185">Reference proteome</keyword>
<gene>
    <name evidence="2" type="ORF">SFRA_015090</name>
</gene>
<evidence type="ECO:0000256" key="1">
    <source>
        <dbReference type="SAM" id="MobiDB-lite"/>
    </source>
</evidence>
<name>A0A3M8F8G2_9ACTN</name>
<feature type="region of interest" description="Disordered" evidence="1">
    <location>
        <begin position="1"/>
        <end position="78"/>
    </location>
</feature>
<feature type="compositionally biased region" description="Low complexity" evidence="1">
    <location>
        <begin position="30"/>
        <end position="51"/>
    </location>
</feature>
<evidence type="ECO:0000313" key="3">
    <source>
        <dbReference type="Proteomes" id="UP000028058"/>
    </source>
</evidence>
<dbReference type="EMBL" id="JNAD02000006">
    <property type="protein sequence ID" value="RKM95380.1"/>
    <property type="molecule type" value="Genomic_DNA"/>
</dbReference>
<sequence length="78" mass="7785">MLAGLALRQSGTRSPLPGPAGRVRAVTRRPAGSAPVSVPVPDRVSVRSPPGRGRGAGGERDISRGVLCGFAPGVSGSQ</sequence>
<evidence type="ECO:0000313" key="2">
    <source>
        <dbReference type="EMBL" id="RKM95380.1"/>
    </source>
</evidence>
<organism evidence="2 3">
    <name type="scientific">Streptomyces xinghaiensis</name>
    <dbReference type="NCBI Taxonomy" id="1038928"/>
    <lineage>
        <taxon>Bacteria</taxon>
        <taxon>Bacillati</taxon>
        <taxon>Actinomycetota</taxon>
        <taxon>Actinomycetes</taxon>
        <taxon>Kitasatosporales</taxon>
        <taxon>Streptomycetaceae</taxon>
        <taxon>Streptomyces</taxon>
    </lineage>
</organism>
<proteinExistence type="predicted"/>
<dbReference type="Proteomes" id="UP000028058">
    <property type="component" value="Unassembled WGS sequence"/>
</dbReference>
<protein>
    <submittedName>
        <fullName evidence="2">Uncharacterized protein</fullName>
    </submittedName>
</protein>
<reference evidence="2 3" key="1">
    <citation type="journal article" date="2014" name="Genome Announc.">
        <title>Draft Genome Sequence of Streptomyces fradiae ATCC 19609, a Strain Highly Sensitive to Antibiotics.</title>
        <authorList>
            <person name="Bekker O.B."/>
            <person name="Klimina K.M."/>
            <person name="Vatlin A.A."/>
            <person name="Zakharevich N.V."/>
            <person name="Kasianov A.S."/>
            <person name="Danilenko V.N."/>
        </authorList>
    </citation>
    <scope>NUCLEOTIDE SEQUENCE [LARGE SCALE GENOMIC DNA]</scope>
    <source>
        <strain evidence="2 3">ATCC 19609</strain>
    </source>
</reference>